<feature type="domain" description="SAF" evidence="1">
    <location>
        <begin position="40"/>
        <end position="104"/>
    </location>
</feature>
<reference evidence="3" key="1">
    <citation type="journal article" date="2019" name="Int. J. Syst. Evol. Microbiol.">
        <title>The Global Catalogue of Microorganisms (GCM) 10K type strain sequencing project: providing services to taxonomists for standard genome sequencing and annotation.</title>
        <authorList>
            <consortium name="The Broad Institute Genomics Platform"/>
            <consortium name="The Broad Institute Genome Sequencing Center for Infectious Disease"/>
            <person name="Wu L."/>
            <person name="Ma J."/>
        </authorList>
    </citation>
    <scope>NUCLEOTIDE SEQUENCE [LARGE SCALE GENOMIC DNA]</scope>
    <source>
        <strain evidence="3">JCM 18514</strain>
    </source>
</reference>
<accession>A0ABP9SBL0</accession>
<dbReference type="Pfam" id="PF16976">
    <property type="entry name" value="RcpC"/>
    <property type="match status" value="1"/>
</dbReference>
<comment type="caution">
    <text evidence="2">The sequence shown here is derived from an EMBL/GenBank/DDBJ whole genome shotgun (WGS) entry which is preliminary data.</text>
</comment>
<sequence length="249" mass="25519">MKSRLLAGSAAAVLALVGVILVFSYAQGADQRAVQNLAPVDVLVVKTAIPAGTSVDAMKDSLATEQLPESAVPKTALHNLGDSAGKVAAVDLVPGETLVAERLVAPDALKTPGDVKVPAGLQEVSFQLEPQRVVGGLLVPGDHIGIFISMSTDKPTTELAIHKVLVTMIQRAPQTAASAQATPSPTSGAAGSKDSALPAGILLLTVAVSDVDASKIVFAAEYAKIWLSKEPLDAKDSGPTLMQQSGVYK</sequence>
<dbReference type="Proteomes" id="UP001500200">
    <property type="component" value="Unassembled WGS sequence"/>
</dbReference>
<evidence type="ECO:0000313" key="2">
    <source>
        <dbReference type="EMBL" id="GAA5193253.1"/>
    </source>
</evidence>
<evidence type="ECO:0000259" key="1">
    <source>
        <dbReference type="SMART" id="SM00858"/>
    </source>
</evidence>
<proteinExistence type="predicted"/>
<dbReference type="EMBL" id="BAABKK010000010">
    <property type="protein sequence ID" value="GAA5193253.1"/>
    <property type="molecule type" value="Genomic_DNA"/>
</dbReference>
<evidence type="ECO:0000313" key="3">
    <source>
        <dbReference type="Proteomes" id="UP001500200"/>
    </source>
</evidence>
<dbReference type="CDD" id="cd11614">
    <property type="entry name" value="SAF_CpaB_FlgA_like"/>
    <property type="match status" value="1"/>
</dbReference>
<dbReference type="Pfam" id="PF08666">
    <property type="entry name" value="SAF"/>
    <property type="match status" value="1"/>
</dbReference>
<name>A0ABP9SBL0_9MICC</name>
<organism evidence="2 3">
    <name type="scientific">Arthrobacter gyeryongensis</name>
    <dbReference type="NCBI Taxonomy" id="1650592"/>
    <lineage>
        <taxon>Bacteria</taxon>
        <taxon>Bacillati</taxon>
        <taxon>Actinomycetota</taxon>
        <taxon>Actinomycetes</taxon>
        <taxon>Micrococcales</taxon>
        <taxon>Micrococcaceae</taxon>
        <taxon>Arthrobacter</taxon>
    </lineage>
</organism>
<dbReference type="InterPro" id="IPR013974">
    <property type="entry name" value="SAF"/>
</dbReference>
<gene>
    <name evidence="2" type="ORF">GCM10023346_17560</name>
</gene>
<dbReference type="InterPro" id="IPR031571">
    <property type="entry name" value="RcpC_dom"/>
</dbReference>
<dbReference type="SMART" id="SM00858">
    <property type="entry name" value="SAF"/>
    <property type="match status" value="1"/>
</dbReference>
<protein>
    <recommendedName>
        <fullName evidence="1">SAF domain-containing protein</fullName>
    </recommendedName>
</protein>
<keyword evidence="3" id="KW-1185">Reference proteome</keyword>
<dbReference type="RefSeq" id="WP_345448918.1">
    <property type="nucleotide sequence ID" value="NZ_BAABKK010000010.1"/>
</dbReference>